<feature type="transmembrane region" description="Helical" evidence="5">
    <location>
        <begin position="7"/>
        <end position="25"/>
    </location>
</feature>
<keyword evidence="4 5" id="KW-0472">Membrane</keyword>
<keyword evidence="2 5" id="KW-0812">Transmembrane</keyword>
<evidence type="ECO:0000256" key="1">
    <source>
        <dbReference type="ARBA" id="ARBA00004141"/>
    </source>
</evidence>
<dbReference type="PANTHER" id="PTHR23514:SF13">
    <property type="entry name" value="INNER MEMBRANE PROTEIN YBJJ"/>
    <property type="match status" value="1"/>
</dbReference>
<dbReference type="EMBL" id="BMKK01000009">
    <property type="protein sequence ID" value="GGD71805.1"/>
    <property type="molecule type" value="Genomic_DNA"/>
</dbReference>
<dbReference type="PANTHER" id="PTHR23514">
    <property type="entry name" value="BYPASS OF STOP CODON PROTEIN 6"/>
    <property type="match status" value="1"/>
</dbReference>
<feature type="transmembrane region" description="Helical" evidence="5">
    <location>
        <begin position="275"/>
        <end position="294"/>
    </location>
</feature>
<reference evidence="7" key="2">
    <citation type="submission" date="2020-09" db="EMBL/GenBank/DDBJ databases">
        <authorList>
            <person name="Sun Q."/>
            <person name="Zhou Y."/>
        </authorList>
    </citation>
    <scope>NUCLEOTIDE SEQUENCE</scope>
    <source>
        <strain evidence="7">CGMCC 1.15958</strain>
    </source>
</reference>
<dbReference type="Pfam" id="PF07690">
    <property type="entry name" value="MFS_1"/>
    <property type="match status" value="1"/>
</dbReference>
<dbReference type="SUPFAM" id="SSF103473">
    <property type="entry name" value="MFS general substrate transporter"/>
    <property type="match status" value="1"/>
</dbReference>
<feature type="transmembrane region" description="Helical" evidence="5">
    <location>
        <begin position="333"/>
        <end position="354"/>
    </location>
</feature>
<dbReference type="InterPro" id="IPR036259">
    <property type="entry name" value="MFS_trans_sf"/>
</dbReference>
<evidence type="ECO:0000259" key="6">
    <source>
        <dbReference type="PROSITE" id="PS50850"/>
    </source>
</evidence>
<dbReference type="GO" id="GO:0016020">
    <property type="term" value="C:membrane"/>
    <property type="evidence" value="ECO:0007669"/>
    <property type="project" value="UniProtKB-SubCell"/>
</dbReference>
<comment type="caution">
    <text evidence="7">The sequence shown here is derived from an EMBL/GenBank/DDBJ whole genome shotgun (WGS) entry which is preliminary data.</text>
</comment>
<proteinExistence type="predicted"/>
<dbReference type="InterPro" id="IPR020846">
    <property type="entry name" value="MFS_dom"/>
</dbReference>
<accession>A0A916Z1Y0</accession>
<keyword evidence="8" id="KW-1185">Reference proteome</keyword>
<reference evidence="7" key="1">
    <citation type="journal article" date="2014" name="Int. J. Syst. Evol. Microbiol.">
        <title>Complete genome sequence of Corynebacterium casei LMG S-19264T (=DSM 44701T), isolated from a smear-ripened cheese.</title>
        <authorList>
            <consortium name="US DOE Joint Genome Institute (JGI-PGF)"/>
            <person name="Walter F."/>
            <person name="Albersmeier A."/>
            <person name="Kalinowski J."/>
            <person name="Ruckert C."/>
        </authorList>
    </citation>
    <scope>NUCLEOTIDE SEQUENCE</scope>
    <source>
        <strain evidence="7">CGMCC 1.15958</strain>
    </source>
</reference>
<evidence type="ECO:0000256" key="3">
    <source>
        <dbReference type="ARBA" id="ARBA00022989"/>
    </source>
</evidence>
<name>A0A916Z1Y0_9BACT</name>
<dbReference type="CDD" id="cd17393">
    <property type="entry name" value="MFS_MosC_like"/>
    <property type="match status" value="1"/>
</dbReference>
<dbReference type="Proteomes" id="UP000609064">
    <property type="component" value="Unassembled WGS sequence"/>
</dbReference>
<feature type="transmembrane region" description="Helical" evidence="5">
    <location>
        <begin position="244"/>
        <end position="263"/>
    </location>
</feature>
<dbReference type="AlphaFoldDB" id="A0A916Z1Y0"/>
<protein>
    <submittedName>
        <fullName evidence="7">MFS transporter</fullName>
    </submittedName>
</protein>
<evidence type="ECO:0000256" key="2">
    <source>
        <dbReference type="ARBA" id="ARBA00022692"/>
    </source>
</evidence>
<evidence type="ECO:0000256" key="4">
    <source>
        <dbReference type="ARBA" id="ARBA00023136"/>
    </source>
</evidence>
<feature type="transmembrane region" description="Helical" evidence="5">
    <location>
        <begin position="360"/>
        <end position="381"/>
    </location>
</feature>
<dbReference type="Gene3D" id="1.20.1250.20">
    <property type="entry name" value="MFS general substrate transporter like domains"/>
    <property type="match status" value="2"/>
</dbReference>
<sequence length="389" mass="41518">MPNKTLIINRIAVSTFFFVNGFLYANWTARLPELQRFFGLNNAQLGSVLFCIALGSIASMPLAGWLGSKFGSDAIVKVTALLFCVAIPLVAISQNEWIIRLCFFFLGAASGSMDVTMNGQAVLVERLWGKVIFSSFHAVFSIGMAIGAAVGGVFSSYQVPLQSHLFVISISGVLLSILASTKLLKDTPTANETVVSESKTDKFLALKTILPFGIIAFCCMTGEGSMVDWSAIFMNKVVGQSEVLSAWAFGTFGIAMTIGRIFGDYFTLKLGKQKLMLIDALLSIAGLGIALAFVSVWSTFLGFFLVGLGLSTIVPIVFSSAGNLKNISPSAGISMATSIGYSGFFIGPPTIGYLAEAFDLRVGLGFVLFLFVLMAGIITFISSNKDKSN</sequence>
<feature type="transmembrane region" description="Helical" evidence="5">
    <location>
        <begin position="127"/>
        <end position="153"/>
    </location>
</feature>
<gene>
    <name evidence="7" type="ORF">GCM10011514_39900</name>
</gene>
<evidence type="ECO:0000256" key="5">
    <source>
        <dbReference type="SAM" id="Phobius"/>
    </source>
</evidence>
<feature type="domain" description="Major facilitator superfamily (MFS) profile" evidence="6">
    <location>
        <begin position="5"/>
        <end position="387"/>
    </location>
</feature>
<organism evidence="7 8">
    <name type="scientific">Emticicia aquatilis</name>
    <dbReference type="NCBI Taxonomy" id="1537369"/>
    <lineage>
        <taxon>Bacteria</taxon>
        <taxon>Pseudomonadati</taxon>
        <taxon>Bacteroidota</taxon>
        <taxon>Cytophagia</taxon>
        <taxon>Cytophagales</taxon>
        <taxon>Leadbetterellaceae</taxon>
        <taxon>Emticicia</taxon>
    </lineage>
</organism>
<evidence type="ECO:0000313" key="8">
    <source>
        <dbReference type="Proteomes" id="UP000609064"/>
    </source>
</evidence>
<feature type="transmembrane region" description="Helical" evidence="5">
    <location>
        <begin position="97"/>
        <end position="115"/>
    </location>
</feature>
<dbReference type="RefSeq" id="WP_188768732.1">
    <property type="nucleotide sequence ID" value="NZ_BMKK01000009.1"/>
</dbReference>
<dbReference type="PROSITE" id="PS50850">
    <property type="entry name" value="MFS"/>
    <property type="match status" value="1"/>
</dbReference>
<feature type="transmembrane region" description="Helical" evidence="5">
    <location>
        <begin position="74"/>
        <end position="91"/>
    </location>
</feature>
<feature type="transmembrane region" description="Helical" evidence="5">
    <location>
        <begin position="45"/>
        <end position="67"/>
    </location>
</feature>
<comment type="subcellular location">
    <subcellularLocation>
        <location evidence="1">Membrane</location>
        <topology evidence="1">Multi-pass membrane protein</topology>
    </subcellularLocation>
</comment>
<dbReference type="InterPro" id="IPR051788">
    <property type="entry name" value="MFS_Transporter"/>
</dbReference>
<evidence type="ECO:0000313" key="7">
    <source>
        <dbReference type="EMBL" id="GGD71805.1"/>
    </source>
</evidence>
<dbReference type="GO" id="GO:0022857">
    <property type="term" value="F:transmembrane transporter activity"/>
    <property type="evidence" value="ECO:0007669"/>
    <property type="project" value="InterPro"/>
</dbReference>
<feature type="transmembrane region" description="Helical" evidence="5">
    <location>
        <begin position="204"/>
        <end position="224"/>
    </location>
</feature>
<feature type="transmembrane region" description="Helical" evidence="5">
    <location>
        <begin position="165"/>
        <end position="184"/>
    </location>
</feature>
<dbReference type="InterPro" id="IPR011701">
    <property type="entry name" value="MFS"/>
</dbReference>
<feature type="transmembrane region" description="Helical" evidence="5">
    <location>
        <begin position="300"/>
        <end position="321"/>
    </location>
</feature>
<keyword evidence="3 5" id="KW-1133">Transmembrane helix</keyword>